<dbReference type="RefSeq" id="XP_037213785.1">
    <property type="nucleotide sequence ID" value="XM_037369789.1"/>
</dbReference>
<dbReference type="EMBL" id="JACAZF010000015">
    <property type="protein sequence ID" value="KAF7290207.1"/>
    <property type="molecule type" value="Genomic_DNA"/>
</dbReference>
<keyword evidence="3" id="KW-1185">Reference proteome</keyword>
<comment type="caution">
    <text evidence="2">The sequence shown here is derived from an EMBL/GenBank/DDBJ whole genome shotgun (WGS) entry which is preliminary data.</text>
</comment>
<gene>
    <name evidence="2" type="ORF">MIND_01334200</name>
</gene>
<feature type="region of interest" description="Disordered" evidence="1">
    <location>
        <begin position="34"/>
        <end position="120"/>
    </location>
</feature>
<dbReference type="OrthoDB" id="3365917at2759"/>
<protein>
    <submittedName>
        <fullName evidence="2">Uncharacterized protein</fullName>
    </submittedName>
</protein>
<name>A0A8H6VQD3_9AGAR</name>
<dbReference type="AlphaFoldDB" id="A0A8H6VQD3"/>
<sequence length="353" mass="35594">MPMKAAKLYDMTRSETLTMYRGLDLLTTVRRATIDSVQVRPGESSGGESSSSGESSSGESSSGESSSSSGESSSSGKNSSSGGKSGSRGSSGSSGSADIPSGNTTSIGSSASTSSSGGGKQVVIPSGQLFAGRTAGGGTRGEVLGTKEYGSGYPGIASRGVEGRGFPFFFWPLSWGTGGGYGADAAYMHTNEYGDPTNSSRPGGPIGSHAFQSTTANATAFHLIADGATVRALTPSIAAQCSVNLHTTNTTEPPTPFNASVLFPEQVVQYYRASSVALTLDGYNNSAVFAAENTTSDTPLPGGTDLALLDCLNATIGKGVPLVNGAANVGPEASLVLPWLWLVVIVARAIGVV</sequence>
<proteinExistence type="predicted"/>
<reference evidence="2" key="1">
    <citation type="submission" date="2020-05" db="EMBL/GenBank/DDBJ databases">
        <title>Mycena genomes resolve the evolution of fungal bioluminescence.</title>
        <authorList>
            <person name="Tsai I.J."/>
        </authorList>
    </citation>
    <scope>NUCLEOTIDE SEQUENCE</scope>
    <source>
        <strain evidence="2">171206Taipei</strain>
    </source>
</reference>
<dbReference type="Proteomes" id="UP000636479">
    <property type="component" value="Unassembled WGS sequence"/>
</dbReference>
<dbReference type="GeneID" id="59352305"/>
<evidence type="ECO:0000256" key="1">
    <source>
        <dbReference type="SAM" id="MobiDB-lite"/>
    </source>
</evidence>
<feature type="compositionally biased region" description="Low complexity" evidence="1">
    <location>
        <begin position="42"/>
        <end position="115"/>
    </location>
</feature>
<organism evidence="2 3">
    <name type="scientific">Mycena indigotica</name>
    <dbReference type="NCBI Taxonomy" id="2126181"/>
    <lineage>
        <taxon>Eukaryota</taxon>
        <taxon>Fungi</taxon>
        <taxon>Dikarya</taxon>
        <taxon>Basidiomycota</taxon>
        <taxon>Agaricomycotina</taxon>
        <taxon>Agaricomycetes</taxon>
        <taxon>Agaricomycetidae</taxon>
        <taxon>Agaricales</taxon>
        <taxon>Marasmiineae</taxon>
        <taxon>Mycenaceae</taxon>
        <taxon>Mycena</taxon>
    </lineage>
</organism>
<accession>A0A8H6VQD3</accession>
<evidence type="ECO:0000313" key="2">
    <source>
        <dbReference type="EMBL" id="KAF7290207.1"/>
    </source>
</evidence>
<evidence type="ECO:0000313" key="3">
    <source>
        <dbReference type="Proteomes" id="UP000636479"/>
    </source>
</evidence>